<keyword evidence="3" id="KW-1185">Reference proteome</keyword>
<feature type="compositionally biased region" description="Basic and acidic residues" evidence="1">
    <location>
        <begin position="45"/>
        <end position="58"/>
    </location>
</feature>
<feature type="region of interest" description="Disordered" evidence="1">
    <location>
        <begin position="28"/>
        <end position="62"/>
    </location>
</feature>
<protein>
    <submittedName>
        <fullName evidence="2">Uncharacterized protein</fullName>
    </submittedName>
</protein>
<dbReference type="KEGG" id="luo:HHL09_12530"/>
<gene>
    <name evidence="2" type="ORF">HHL09_12530</name>
</gene>
<reference evidence="2 3" key="1">
    <citation type="submission" date="2020-04" db="EMBL/GenBank/DDBJ databases">
        <title>Luteolibacter sp. G-1-1-1 isolated from soil.</title>
        <authorList>
            <person name="Dahal R.H."/>
        </authorList>
    </citation>
    <scope>NUCLEOTIDE SEQUENCE [LARGE SCALE GENOMIC DNA]</scope>
    <source>
        <strain evidence="2 3">G-1-1-1</strain>
    </source>
</reference>
<organism evidence="2 3">
    <name type="scientific">Luteolibacter luteus</name>
    <dbReference type="NCBI Taxonomy" id="2728835"/>
    <lineage>
        <taxon>Bacteria</taxon>
        <taxon>Pseudomonadati</taxon>
        <taxon>Verrucomicrobiota</taxon>
        <taxon>Verrucomicrobiia</taxon>
        <taxon>Verrucomicrobiales</taxon>
        <taxon>Verrucomicrobiaceae</taxon>
        <taxon>Luteolibacter</taxon>
    </lineage>
</organism>
<proteinExistence type="predicted"/>
<name>A0A858RJ77_9BACT</name>
<evidence type="ECO:0000256" key="1">
    <source>
        <dbReference type="SAM" id="MobiDB-lite"/>
    </source>
</evidence>
<evidence type="ECO:0000313" key="2">
    <source>
        <dbReference type="EMBL" id="QJE96574.1"/>
    </source>
</evidence>
<dbReference type="Proteomes" id="UP000501812">
    <property type="component" value="Chromosome"/>
</dbReference>
<dbReference type="AlphaFoldDB" id="A0A858RJ77"/>
<dbReference type="RefSeq" id="WP_169454975.1">
    <property type="nucleotide sequence ID" value="NZ_CP051774.1"/>
</dbReference>
<dbReference type="EMBL" id="CP051774">
    <property type="protein sequence ID" value="QJE96574.1"/>
    <property type="molecule type" value="Genomic_DNA"/>
</dbReference>
<evidence type="ECO:0000313" key="3">
    <source>
        <dbReference type="Proteomes" id="UP000501812"/>
    </source>
</evidence>
<accession>A0A858RJ77</accession>
<sequence>MKFSRQHLLGLGTALLLLALLGALRTTKEPEPQKATKAAGAGLPRDARAQRDKPRERGGPVSRYTARCVQGLSEEEVRKIIAEFQDKVLVGDGHPGSMEEGAEQRRRFHDWYLRTLVEGLDLSPDQEAAAKARLDALFQEALAKQNELLKAKEEGAGGLLGVERRFYAAQSWLKDDAYAPWELCELTKDQLGITWHDWLQVERKSNEETGDDPSPWFNLWIRSGKAPGSGGTTAFPKEAAPVRFGDAGVIFPLHPRQSFVHEGYSQIGELGSLHPAQLRTLLMLFPETLEKVDYELKHR</sequence>